<dbReference type="InterPro" id="IPR052336">
    <property type="entry name" value="MlaD_Phospholipid_Transporter"/>
</dbReference>
<name>A0ABY4QWV8_9ACTN</name>
<sequence length="428" mass="44037">MITRTVKFQLLAFLLISLLGVSYVSFNYVGLGSSLFGPGGCTVSANFPDSGGIFTNAEVTYRGVTVGKVGELHLLDYTDSSGTKVHGVRVDLRLNDCGGKNRIPLSSQAYVSDRSAVGEQYVNLEPSSKAGPYATSGSVLSTPGQVPIATQVLLANLDNLVSNIDSAKLNTVITELGKAFSGRGPDLQALLDSGDQLLAAAQQALPETLRLIDNSGSVLQTQLDKGSAIKAWAHNLNLISAQLRSSDPDLNALLSQGPSELQTVQQFVATNSDGLHVLLANMVSTNQVLVAHLQGIEAILLLYPAAVAGSYTVAPGDGTAHFGLVLNVDDPPSCVDGYGGTTKRQPSDTGPAPVNTNAQCTLGSGSKTEVRGAQNAPGGDPISTGGGGAAYPRVTPGQRAPVSIGGTGTASDLLGDQSWLPLLTGGLK</sequence>
<dbReference type="InterPro" id="IPR024516">
    <property type="entry name" value="Mce_C"/>
</dbReference>
<dbReference type="Pfam" id="PF02470">
    <property type="entry name" value="MlaD"/>
    <property type="match status" value="1"/>
</dbReference>
<reference evidence="4" key="2">
    <citation type="submission" date="2022-05" db="EMBL/GenBank/DDBJ databases">
        <authorList>
            <person name="Kim J.-S."/>
            <person name="Lee K."/>
            <person name="Suh M."/>
            <person name="Eom M."/>
            <person name="Kim J.-S."/>
            <person name="Kim D.-S."/>
            <person name="Ko S.-H."/>
            <person name="Shin Y."/>
            <person name="Lee J.-S."/>
        </authorList>
    </citation>
    <scope>NUCLEOTIDE SEQUENCE</scope>
    <source>
        <strain evidence="4">N237</strain>
    </source>
</reference>
<feature type="domain" description="Mce/MlaD" evidence="2">
    <location>
        <begin position="42"/>
        <end position="126"/>
    </location>
</feature>
<dbReference type="EMBL" id="CP097332">
    <property type="protein sequence ID" value="UQX88015.1"/>
    <property type="molecule type" value="Genomic_DNA"/>
</dbReference>
<evidence type="ECO:0000259" key="3">
    <source>
        <dbReference type="Pfam" id="PF11887"/>
    </source>
</evidence>
<feature type="compositionally biased region" description="Polar residues" evidence="1">
    <location>
        <begin position="342"/>
        <end position="367"/>
    </location>
</feature>
<dbReference type="NCBIfam" id="TIGR00996">
    <property type="entry name" value="Mtu_fam_mce"/>
    <property type="match status" value="1"/>
</dbReference>
<feature type="region of interest" description="Disordered" evidence="1">
    <location>
        <begin position="336"/>
        <end position="418"/>
    </location>
</feature>
<dbReference type="RefSeq" id="WP_249771102.1">
    <property type="nucleotide sequence ID" value="NZ_CP097332.1"/>
</dbReference>
<organism evidence="4 5">
    <name type="scientific">Jatrophihabitans telluris</name>
    <dbReference type="NCBI Taxonomy" id="2038343"/>
    <lineage>
        <taxon>Bacteria</taxon>
        <taxon>Bacillati</taxon>
        <taxon>Actinomycetota</taxon>
        <taxon>Actinomycetes</taxon>
        <taxon>Jatrophihabitantales</taxon>
        <taxon>Jatrophihabitantaceae</taxon>
        <taxon>Jatrophihabitans</taxon>
    </lineage>
</organism>
<accession>A0ABY4QWV8</accession>
<evidence type="ECO:0000256" key="1">
    <source>
        <dbReference type="SAM" id="MobiDB-lite"/>
    </source>
</evidence>
<dbReference type="Pfam" id="PF11887">
    <property type="entry name" value="Mce4_CUP1"/>
    <property type="match status" value="1"/>
</dbReference>
<evidence type="ECO:0000313" key="4">
    <source>
        <dbReference type="EMBL" id="UQX88015.1"/>
    </source>
</evidence>
<dbReference type="InterPro" id="IPR003399">
    <property type="entry name" value="Mce/MlaD"/>
</dbReference>
<keyword evidence="5" id="KW-1185">Reference proteome</keyword>
<evidence type="ECO:0000313" key="5">
    <source>
        <dbReference type="Proteomes" id="UP001056336"/>
    </source>
</evidence>
<feature type="domain" description="Mammalian cell entry C-terminal" evidence="3">
    <location>
        <begin position="145"/>
        <end position="300"/>
    </location>
</feature>
<protein>
    <submittedName>
        <fullName evidence="4">MCE family protein</fullName>
    </submittedName>
</protein>
<proteinExistence type="predicted"/>
<dbReference type="InterPro" id="IPR005693">
    <property type="entry name" value="Mce"/>
</dbReference>
<dbReference type="PANTHER" id="PTHR33371">
    <property type="entry name" value="INTERMEMBRANE PHOSPHOLIPID TRANSPORT SYSTEM BINDING PROTEIN MLAD-RELATED"/>
    <property type="match status" value="1"/>
</dbReference>
<gene>
    <name evidence="4" type="ORF">M6D93_17195</name>
</gene>
<evidence type="ECO:0000259" key="2">
    <source>
        <dbReference type="Pfam" id="PF02470"/>
    </source>
</evidence>
<dbReference type="PANTHER" id="PTHR33371:SF16">
    <property type="entry name" value="MCE-FAMILY PROTEIN MCE3F"/>
    <property type="match status" value="1"/>
</dbReference>
<dbReference type="Proteomes" id="UP001056336">
    <property type="component" value="Chromosome"/>
</dbReference>
<reference evidence="4" key="1">
    <citation type="journal article" date="2018" name="Int. J. Syst. Evol. Microbiol.">
        <title>Jatrophihabitans telluris sp. nov., isolated from sediment soil of lava forest wetlands and the emended description of the genus Jatrophihabitans.</title>
        <authorList>
            <person name="Lee K.C."/>
            <person name="Suh M.K."/>
            <person name="Eom M.K."/>
            <person name="Kim K.K."/>
            <person name="Kim J.S."/>
            <person name="Kim D.S."/>
            <person name="Ko S.H."/>
            <person name="Shin Y.K."/>
            <person name="Lee J.S."/>
        </authorList>
    </citation>
    <scope>NUCLEOTIDE SEQUENCE</scope>
    <source>
        <strain evidence="4">N237</strain>
    </source>
</reference>